<dbReference type="Proteomes" id="UP001221142">
    <property type="component" value="Unassembled WGS sequence"/>
</dbReference>
<dbReference type="Gene3D" id="1.10.10.10">
    <property type="entry name" value="Winged helix-like DNA-binding domain superfamily/Winged helix DNA-binding domain"/>
    <property type="match status" value="1"/>
</dbReference>
<sequence>MHRSCPFAFLPPSSFTLPVTLAHSQVPSRLSLATEVWMDCDPALFLQVAIGEDEGPLVLIQGLLQTPAGHVWSWKSTVARRLSFDPTSPSPLLPRCAMGTYDDANLKGWAHCPATTQTRLMRRVAAGHDTLSREYDNLDTRAGTPMVNVCGAASRSPSPHQYNWGLDDLPNLPPGATVDLEAVPEMNGRPAVPLALVVTVAIYSSTQKTLPLSGIYTALYNRFKAYCQPRAGHKWKRSLGTPGRGNHWAFDPLEAKE</sequence>
<feature type="DNA-binding region" description="Fork-head" evidence="2">
    <location>
        <begin position="189"/>
        <end position="257"/>
    </location>
</feature>
<protein>
    <recommendedName>
        <fullName evidence="3">Fork-head domain-containing protein</fullName>
    </recommendedName>
</protein>
<dbReference type="GO" id="GO:0043565">
    <property type="term" value="F:sequence-specific DNA binding"/>
    <property type="evidence" value="ECO:0007669"/>
    <property type="project" value="InterPro"/>
</dbReference>
<dbReference type="GO" id="GO:0003700">
    <property type="term" value="F:DNA-binding transcription factor activity"/>
    <property type="evidence" value="ECO:0007669"/>
    <property type="project" value="InterPro"/>
</dbReference>
<dbReference type="EMBL" id="JARKIF010000001">
    <property type="protein sequence ID" value="KAJ7650834.1"/>
    <property type="molecule type" value="Genomic_DNA"/>
</dbReference>
<dbReference type="PROSITE" id="PS50039">
    <property type="entry name" value="FORK_HEAD_3"/>
    <property type="match status" value="1"/>
</dbReference>
<dbReference type="InterPro" id="IPR036388">
    <property type="entry name" value="WH-like_DNA-bd_sf"/>
</dbReference>
<dbReference type="InterPro" id="IPR001766">
    <property type="entry name" value="Fork_head_dom"/>
</dbReference>
<reference evidence="4" key="1">
    <citation type="submission" date="2023-03" db="EMBL/GenBank/DDBJ databases">
        <title>Massive genome expansion in bonnet fungi (Mycena s.s.) driven by repeated elements and novel gene families across ecological guilds.</title>
        <authorList>
            <consortium name="Lawrence Berkeley National Laboratory"/>
            <person name="Harder C.B."/>
            <person name="Miyauchi S."/>
            <person name="Viragh M."/>
            <person name="Kuo A."/>
            <person name="Thoen E."/>
            <person name="Andreopoulos B."/>
            <person name="Lu D."/>
            <person name="Skrede I."/>
            <person name="Drula E."/>
            <person name="Henrissat B."/>
            <person name="Morin E."/>
            <person name="Kohler A."/>
            <person name="Barry K."/>
            <person name="LaButti K."/>
            <person name="Morin E."/>
            <person name="Salamov A."/>
            <person name="Lipzen A."/>
            <person name="Mereny Z."/>
            <person name="Hegedus B."/>
            <person name="Baldrian P."/>
            <person name="Stursova M."/>
            <person name="Weitz H."/>
            <person name="Taylor A."/>
            <person name="Grigoriev I.V."/>
            <person name="Nagy L.G."/>
            <person name="Martin F."/>
            <person name="Kauserud H."/>
        </authorList>
    </citation>
    <scope>NUCLEOTIDE SEQUENCE</scope>
    <source>
        <strain evidence="4">9284</strain>
    </source>
</reference>
<keyword evidence="5" id="KW-1185">Reference proteome</keyword>
<evidence type="ECO:0000259" key="3">
    <source>
        <dbReference type="PROSITE" id="PS50039"/>
    </source>
</evidence>
<dbReference type="SUPFAM" id="SSF46785">
    <property type="entry name" value="Winged helix' DNA-binding domain"/>
    <property type="match status" value="1"/>
</dbReference>
<comment type="caution">
    <text evidence="4">The sequence shown here is derived from an EMBL/GenBank/DDBJ whole genome shotgun (WGS) entry which is preliminary data.</text>
</comment>
<organism evidence="4 5">
    <name type="scientific">Roridomyces roridus</name>
    <dbReference type="NCBI Taxonomy" id="1738132"/>
    <lineage>
        <taxon>Eukaryota</taxon>
        <taxon>Fungi</taxon>
        <taxon>Dikarya</taxon>
        <taxon>Basidiomycota</taxon>
        <taxon>Agaricomycotina</taxon>
        <taxon>Agaricomycetes</taxon>
        <taxon>Agaricomycetidae</taxon>
        <taxon>Agaricales</taxon>
        <taxon>Marasmiineae</taxon>
        <taxon>Mycenaceae</taxon>
        <taxon>Roridomyces</taxon>
    </lineage>
</organism>
<gene>
    <name evidence="4" type="ORF">FB45DRAFT_859511</name>
</gene>
<dbReference type="GO" id="GO:0005634">
    <property type="term" value="C:nucleus"/>
    <property type="evidence" value="ECO:0007669"/>
    <property type="project" value="UniProtKB-SubCell"/>
</dbReference>
<keyword evidence="1 2" id="KW-0238">DNA-binding</keyword>
<accession>A0AAD7G2V3</accession>
<feature type="domain" description="Fork-head" evidence="3">
    <location>
        <begin position="189"/>
        <end position="257"/>
    </location>
</feature>
<keyword evidence="2" id="KW-0539">Nucleus</keyword>
<dbReference type="AlphaFoldDB" id="A0AAD7G2V3"/>
<evidence type="ECO:0000256" key="2">
    <source>
        <dbReference type="PROSITE-ProRule" id="PRU00089"/>
    </source>
</evidence>
<proteinExistence type="predicted"/>
<evidence type="ECO:0000313" key="5">
    <source>
        <dbReference type="Proteomes" id="UP001221142"/>
    </source>
</evidence>
<name>A0AAD7G2V3_9AGAR</name>
<comment type="subcellular location">
    <subcellularLocation>
        <location evidence="2">Nucleus</location>
    </subcellularLocation>
</comment>
<evidence type="ECO:0000256" key="1">
    <source>
        <dbReference type="ARBA" id="ARBA00023125"/>
    </source>
</evidence>
<dbReference type="InterPro" id="IPR036390">
    <property type="entry name" value="WH_DNA-bd_sf"/>
</dbReference>
<evidence type="ECO:0000313" key="4">
    <source>
        <dbReference type="EMBL" id="KAJ7650834.1"/>
    </source>
</evidence>